<dbReference type="GO" id="GO:0005654">
    <property type="term" value="C:nucleoplasm"/>
    <property type="evidence" value="ECO:0007669"/>
    <property type="project" value="UniProtKB-SubCell"/>
</dbReference>
<dbReference type="AlphaFoldDB" id="A0AAJ7IW58"/>
<keyword evidence="5" id="KW-0862">Zinc</keyword>
<comment type="subcellular location">
    <subcellularLocation>
        <location evidence="1">Nucleus</location>
        <location evidence="1">Nucleoplasm</location>
    </subcellularLocation>
</comment>
<reference evidence="16 17" key="1">
    <citation type="submission" date="2025-04" db="UniProtKB">
        <authorList>
            <consortium name="RefSeq"/>
        </authorList>
    </citation>
    <scope>IDENTIFICATION</scope>
    <source>
        <tissue evidence="16 17">Whole body</tissue>
    </source>
</reference>
<keyword evidence="9" id="KW-0804">Transcription</keyword>
<comment type="similarity">
    <text evidence="2">Belongs to the THAP1 family.</text>
</comment>
<dbReference type="RefSeq" id="XP_017878043.1">
    <property type="nucleotide sequence ID" value="XM_018022554.2"/>
</dbReference>
<dbReference type="PROSITE" id="PS50950">
    <property type="entry name" value="ZF_THAP"/>
    <property type="match status" value="1"/>
</dbReference>
<dbReference type="InterPro" id="IPR038441">
    <property type="entry name" value="THAP_Znf_sf"/>
</dbReference>
<evidence type="ECO:0000313" key="15">
    <source>
        <dbReference type="Proteomes" id="UP000694925"/>
    </source>
</evidence>
<dbReference type="GO" id="GO:0043565">
    <property type="term" value="F:sequence-specific DNA binding"/>
    <property type="evidence" value="ECO:0007669"/>
    <property type="project" value="InterPro"/>
</dbReference>
<keyword evidence="8 12" id="KW-0238">DNA-binding</keyword>
<evidence type="ECO:0000256" key="7">
    <source>
        <dbReference type="ARBA" id="ARBA00023054"/>
    </source>
</evidence>
<protein>
    <submittedName>
        <fullName evidence="16 17">Uncharacterized protein LOC108623770 isoform X1</fullName>
    </submittedName>
</protein>
<evidence type="ECO:0000256" key="9">
    <source>
        <dbReference type="ARBA" id="ARBA00023163"/>
    </source>
</evidence>
<dbReference type="RefSeq" id="XP_017878042.1">
    <property type="nucleotide sequence ID" value="XM_018022553.2"/>
</dbReference>
<dbReference type="InterPro" id="IPR006612">
    <property type="entry name" value="THAP_Znf"/>
</dbReference>
<evidence type="ECO:0000313" key="17">
    <source>
        <dbReference type="RefSeq" id="XP_017878042.1"/>
    </source>
</evidence>
<keyword evidence="10" id="KW-0539">Nucleus</keyword>
<gene>
    <name evidence="16 17 18" type="primary">LOC108623770</name>
</gene>
<dbReference type="GO" id="GO:0008270">
    <property type="term" value="F:zinc ion binding"/>
    <property type="evidence" value="ECO:0007669"/>
    <property type="project" value="UniProtKB-KW"/>
</dbReference>
<dbReference type="PANTHER" id="PTHR46600">
    <property type="entry name" value="THAP DOMAIN-CONTAINING"/>
    <property type="match status" value="1"/>
</dbReference>
<evidence type="ECO:0000256" key="6">
    <source>
        <dbReference type="ARBA" id="ARBA00023015"/>
    </source>
</evidence>
<dbReference type="SUPFAM" id="SSF57716">
    <property type="entry name" value="Glucocorticoid receptor-like (DNA-binding domain)"/>
    <property type="match status" value="1"/>
</dbReference>
<keyword evidence="4 12" id="KW-0863">Zinc-finger</keyword>
<evidence type="ECO:0000256" key="3">
    <source>
        <dbReference type="ARBA" id="ARBA00022723"/>
    </source>
</evidence>
<keyword evidence="11" id="KW-0131">Cell cycle</keyword>
<evidence type="ECO:0000313" key="16">
    <source>
        <dbReference type="RefSeq" id="XP_017878040.1"/>
    </source>
</evidence>
<evidence type="ECO:0000256" key="2">
    <source>
        <dbReference type="ARBA" id="ARBA00006177"/>
    </source>
</evidence>
<accession>A0AAJ7IW58</accession>
<dbReference type="InterPro" id="IPR026516">
    <property type="entry name" value="THAP1/10"/>
</dbReference>
<keyword evidence="15" id="KW-1185">Reference proteome</keyword>
<dbReference type="GeneID" id="108623770"/>
<evidence type="ECO:0000256" key="13">
    <source>
        <dbReference type="SAM" id="Coils"/>
    </source>
</evidence>
<dbReference type="SMART" id="SM00980">
    <property type="entry name" value="THAP"/>
    <property type="match status" value="1"/>
</dbReference>
<evidence type="ECO:0000256" key="8">
    <source>
        <dbReference type="ARBA" id="ARBA00023125"/>
    </source>
</evidence>
<evidence type="ECO:0000256" key="12">
    <source>
        <dbReference type="PROSITE-ProRule" id="PRU00309"/>
    </source>
</evidence>
<keyword evidence="6" id="KW-0805">Transcription regulation</keyword>
<keyword evidence="3" id="KW-0479">Metal-binding</keyword>
<dbReference type="Pfam" id="PF05485">
    <property type="entry name" value="THAP"/>
    <property type="match status" value="1"/>
</dbReference>
<dbReference type="RefSeq" id="XP_017878040.1">
    <property type="nucleotide sequence ID" value="XM_018022551.2"/>
</dbReference>
<evidence type="ECO:0000256" key="5">
    <source>
        <dbReference type="ARBA" id="ARBA00022833"/>
    </source>
</evidence>
<evidence type="ECO:0000256" key="11">
    <source>
        <dbReference type="ARBA" id="ARBA00023306"/>
    </source>
</evidence>
<feature type="coiled-coil region" evidence="13">
    <location>
        <begin position="240"/>
        <end position="267"/>
    </location>
</feature>
<dbReference type="Gene3D" id="6.20.210.20">
    <property type="entry name" value="THAP domain"/>
    <property type="match status" value="1"/>
</dbReference>
<sequence length="285" mass="33745">MPSCIVKNCKNRSSQKSFKQEILEEKIKISFHRLPKKDDKRNLWMKQLGLKQSDLHNDTVVCSIHFKTEDFDKTSLTRIRLQPNAVPFIQVPEERSKVQNADLFNDHSYSRLHPERDLNDNADARHSEQNLKDNPGTEHSEQNVKDYFDVERLEKIQKLERSTDNARSIQEQDIKVESDAEHLLEIPKVEVQTSACTFSENDKGVQVNVAREDKATRISPERLFHTPEKDQLREHIARMKKDHQNQLRVWKQKCKRSNRRIEDLKAIVRFNKEQFIRSRTNPRQE</sequence>
<evidence type="ECO:0000256" key="10">
    <source>
        <dbReference type="ARBA" id="ARBA00023242"/>
    </source>
</evidence>
<name>A0AAJ7IW58_9HYME</name>
<keyword evidence="7 13" id="KW-0175">Coiled coil</keyword>
<proteinExistence type="inferred from homology"/>
<dbReference type="Proteomes" id="UP000694925">
    <property type="component" value="Unplaced"/>
</dbReference>
<dbReference type="KEGG" id="ccal:108623770"/>
<evidence type="ECO:0000313" key="18">
    <source>
        <dbReference type="RefSeq" id="XP_017878043.1"/>
    </source>
</evidence>
<feature type="domain" description="THAP-type" evidence="14">
    <location>
        <begin position="1"/>
        <end position="90"/>
    </location>
</feature>
<organism evidence="15 18">
    <name type="scientific">Ceratina calcarata</name>
    <dbReference type="NCBI Taxonomy" id="156304"/>
    <lineage>
        <taxon>Eukaryota</taxon>
        <taxon>Metazoa</taxon>
        <taxon>Ecdysozoa</taxon>
        <taxon>Arthropoda</taxon>
        <taxon>Hexapoda</taxon>
        <taxon>Insecta</taxon>
        <taxon>Pterygota</taxon>
        <taxon>Neoptera</taxon>
        <taxon>Endopterygota</taxon>
        <taxon>Hymenoptera</taxon>
        <taxon>Apocrita</taxon>
        <taxon>Aculeata</taxon>
        <taxon>Apoidea</taxon>
        <taxon>Anthophila</taxon>
        <taxon>Apidae</taxon>
        <taxon>Ceratina</taxon>
        <taxon>Zadontomerus</taxon>
    </lineage>
</organism>
<evidence type="ECO:0000259" key="14">
    <source>
        <dbReference type="PROSITE" id="PS50950"/>
    </source>
</evidence>
<evidence type="ECO:0000256" key="1">
    <source>
        <dbReference type="ARBA" id="ARBA00004642"/>
    </source>
</evidence>
<dbReference type="SMART" id="SM00692">
    <property type="entry name" value="DM3"/>
    <property type="match status" value="1"/>
</dbReference>
<dbReference type="PANTHER" id="PTHR46600:SF1">
    <property type="entry name" value="THAP DOMAIN-CONTAINING PROTEIN 1"/>
    <property type="match status" value="1"/>
</dbReference>
<evidence type="ECO:0000256" key="4">
    <source>
        <dbReference type="ARBA" id="ARBA00022771"/>
    </source>
</evidence>